<proteinExistence type="predicted"/>
<accession>A0ABP0MAB7</accession>
<evidence type="ECO:0000313" key="2">
    <source>
        <dbReference type="EMBL" id="CAK9047659.1"/>
    </source>
</evidence>
<evidence type="ECO:0000256" key="1">
    <source>
        <dbReference type="ARBA" id="ARBA00022737"/>
    </source>
</evidence>
<comment type="caution">
    <text evidence="2">The sequence shown here is derived from an EMBL/GenBank/DDBJ whole genome shotgun (WGS) entry which is preliminary data.</text>
</comment>
<name>A0ABP0MAB7_9DINO</name>
<keyword evidence="1" id="KW-0677">Repeat</keyword>
<gene>
    <name evidence="2" type="ORF">SCF082_LOCUS26664</name>
</gene>
<organism evidence="2 3">
    <name type="scientific">Durusdinium trenchii</name>
    <dbReference type="NCBI Taxonomy" id="1381693"/>
    <lineage>
        <taxon>Eukaryota</taxon>
        <taxon>Sar</taxon>
        <taxon>Alveolata</taxon>
        <taxon>Dinophyceae</taxon>
        <taxon>Suessiales</taxon>
        <taxon>Symbiodiniaceae</taxon>
        <taxon>Durusdinium</taxon>
    </lineage>
</organism>
<dbReference type="Proteomes" id="UP001642464">
    <property type="component" value="Unassembled WGS sequence"/>
</dbReference>
<keyword evidence="3" id="KW-1185">Reference proteome</keyword>
<evidence type="ECO:0000313" key="3">
    <source>
        <dbReference type="Proteomes" id="UP001642464"/>
    </source>
</evidence>
<dbReference type="PANTHER" id="PTHR47447">
    <property type="entry name" value="OS03G0856100 PROTEIN"/>
    <property type="match status" value="1"/>
</dbReference>
<dbReference type="InterPro" id="IPR011990">
    <property type="entry name" value="TPR-like_helical_dom_sf"/>
</dbReference>
<reference evidence="2 3" key="1">
    <citation type="submission" date="2024-02" db="EMBL/GenBank/DDBJ databases">
        <authorList>
            <person name="Chen Y."/>
            <person name="Shah S."/>
            <person name="Dougan E. K."/>
            <person name="Thang M."/>
            <person name="Chan C."/>
        </authorList>
    </citation>
    <scope>NUCLEOTIDE SEQUENCE [LARGE SCALE GENOMIC DNA]</scope>
</reference>
<protein>
    <recommendedName>
        <fullName evidence="4">Pentatricopeptide repeat-containing protein, chloroplastic</fullName>
    </recommendedName>
</protein>
<dbReference type="EMBL" id="CAXAMM010020313">
    <property type="protein sequence ID" value="CAK9047659.1"/>
    <property type="molecule type" value="Genomic_DNA"/>
</dbReference>
<evidence type="ECO:0008006" key="4">
    <source>
        <dbReference type="Google" id="ProtNLM"/>
    </source>
</evidence>
<sequence>MSFQPVPHFAGAKPLSKEIEGRQTGIEPHTAASQRDLFTCVDKQLGAIQRNRGKIRSSLSTTDFLAELSRSQLLQRPQDFTRLLGVLGKRRLWKHAAVALSQMDALCGMQIDVIALGAAVNACAGAGEWAVVLTLLQHSGGWGISPDLRTLNCALRSVERDSWRRGLRFLEFQRRCDLQPDVITYNLLAAGCGHGQWRLVCRYLLDSFHGLVPDVLMLGAALVNFEKAQQWERALRAFKASHLRADTHILNSVASACAAGLQPKLAQSVVKEINKLIVEADVVTYGALVTAAEKGQLWQDSLDLLQHSAAKGIVPDLVLTGAVISASEKAGQWQSALGIAATMASYSLQPNEIVSTISFNAAAEACQKSLQWESAVEIMGMMTIDTIKPDIITMSLVSPPLELAGKAELLTSFLCSAEKLGFSKTPLDLPNELSARHMTATQLLADHDALSNRVERKFPRMEVPAAKARTLMFCRTQCKREELCQVV</sequence>
<dbReference type="Gene3D" id="1.25.40.10">
    <property type="entry name" value="Tetratricopeptide repeat domain"/>
    <property type="match status" value="2"/>
</dbReference>
<dbReference type="PANTHER" id="PTHR47447:SF17">
    <property type="entry name" value="OS12G0638900 PROTEIN"/>
    <property type="match status" value="1"/>
</dbReference>